<keyword evidence="1" id="KW-0812">Transmembrane</keyword>
<protein>
    <submittedName>
        <fullName evidence="2">Uncharacterized protein</fullName>
    </submittedName>
</protein>
<keyword evidence="1" id="KW-0472">Membrane</keyword>
<dbReference type="EMBL" id="JACEFB010000007">
    <property type="protein sequence ID" value="MBA2226759.1"/>
    <property type="molecule type" value="Genomic_DNA"/>
</dbReference>
<dbReference type="AlphaFoldDB" id="A0A7V8VEW8"/>
<comment type="caution">
    <text evidence="2">The sequence shown here is derived from an EMBL/GenBank/DDBJ whole genome shotgun (WGS) entry which is preliminary data.</text>
</comment>
<accession>A0A7V8VEW8</accession>
<name>A0A7V8VEW8_9BACT</name>
<reference evidence="2 3" key="1">
    <citation type="submission" date="2020-07" db="EMBL/GenBank/DDBJ databases">
        <title>Thermogemmata thermophila gen. nov., sp. nov., a novel moderate thermophilic planctomycete from a Kamchatka hot spring.</title>
        <authorList>
            <person name="Elcheninov A.G."/>
            <person name="Podosokorskaya O.A."/>
            <person name="Kovaleva O.L."/>
            <person name="Novikov A."/>
            <person name="Bonch-Osmolovskaya E.A."/>
            <person name="Toshchakov S.V."/>
            <person name="Kublanov I.V."/>
        </authorList>
    </citation>
    <scope>NUCLEOTIDE SEQUENCE [LARGE SCALE GENOMIC DNA]</scope>
    <source>
        <strain evidence="2 3">2918</strain>
    </source>
</reference>
<sequence length="80" mass="9241">MLTAEAMLVAFLGFSSIAGLTWFFSSRPRWYLRVFVPRDEWLEGGRWAFRDDFRRDMQQMAGLQFGVGCVFGLVGLWLGL</sequence>
<keyword evidence="1" id="KW-1133">Transmembrane helix</keyword>
<feature type="transmembrane region" description="Helical" evidence="1">
    <location>
        <begin position="6"/>
        <end position="24"/>
    </location>
</feature>
<proteinExistence type="predicted"/>
<feature type="transmembrane region" description="Helical" evidence="1">
    <location>
        <begin position="60"/>
        <end position="79"/>
    </location>
</feature>
<evidence type="ECO:0000256" key="1">
    <source>
        <dbReference type="SAM" id="Phobius"/>
    </source>
</evidence>
<dbReference type="Proteomes" id="UP000542342">
    <property type="component" value="Unassembled WGS sequence"/>
</dbReference>
<gene>
    <name evidence="2" type="ORF">H0921_11365</name>
</gene>
<evidence type="ECO:0000313" key="2">
    <source>
        <dbReference type="EMBL" id="MBA2226759.1"/>
    </source>
</evidence>
<dbReference type="RefSeq" id="WP_194538199.1">
    <property type="nucleotide sequence ID" value="NZ_JACEFB010000007.1"/>
</dbReference>
<keyword evidence="3" id="KW-1185">Reference proteome</keyword>
<organism evidence="2 3">
    <name type="scientific">Thermogemmata fonticola</name>
    <dbReference type="NCBI Taxonomy" id="2755323"/>
    <lineage>
        <taxon>Bacteria</taxon>
        <taxon>Pseudomonadati</taxon>
        <taxon>Planctomycetota</taxon>
        <taxon>Planctomycetia</taxon>
        <taxon>Gemmatales</taxon>
        <taxon>Gemmataceae</taxon>
        <taxon>Thermogemmata</taxon>
    </lineage>
</organism>
<evidence type="ECO:0000313" key="3">
    <source>
        <dbReference type="Proteomes" id="UP000542342"/>
    </source>
</evidence>